<dbReference type="PANTHER" id="PTHR34821:SF2">
    <property type="entry name" value="INNER MEMBRANE PROTEIN YDCZ"/>
    <property type="match status" value="1"/>
</dbReference>
<dbReference type="Pfam" id="PF04657">
    <property type="entry name" value="DMT_YdcZ"/>
    <property type="match status" value="1"/>
</dbReference>
<feature type="transmembrane region" description="Helical" evidence="1">
    <location>
        <begin position="116"/>
        <end position="135"/>
    </location>
</feature>
<protein>
    <submittedName>
        <fullName evidence="2">DMT family transporter</fullName>
    </submittedName>
</protein>
<dbReference type="AlphaFoldDB" id="A0A7Y0AT15"/>
<keyword evidence="1" id="KW-0472">Membrane</keyword>
<gene>
    <name evidence="2" type="ORF">HHL25_02405</name>
</gene>
<keyword evidence="1" id="KW-0812">Transmembrane</keyword>
<evidence type="ECO:0000256" key="1">
    <source>
        <dbReference type="SAM" id="Phobius"/>
    </source>
</evidence>
<feature type="transmembrane region" description="Helical" evidence="1">
    <location>
        <begin position="65"/>
        <end position="85"/>
    </location>
</feature>
<dbReference type="EMBL" id="JABBGK010000001">
    <property type="protein sequence ID" value="NML72969.1"/>
    <property type="molecule type" value="Genomic_DNA"/>
</dbReference>
<name>A0A7Y0AT15_9HYPH</name>
<comment type="caution">
    <text evidence="2">The sequence shown here is derived from an EMBL/GenBank/DDBJ whole genome shotgun (WGS) entry which is preliminary data.</text>
</comment>
<keyword evidence="3" id="KW-1185">Reference proteome</keyword>
<feature type="transmembrane region" description="Helical" evidence="1">
    <location>
        <begin position="91"/>
        <end position="109"/>
    </location>
</feature>
<dbReference type="PANTHER" id="PTHR34821">
    <property type="entry name" value="INNER MEMBRANE PROTEIN YDCZ"/>
    <property type="match status" value="1"/>
</dbReference>
<proteinExistence type="predicted"/>
<dbReference type="Proteomes" id="UP000541470">
    <property type="component" value="Unassembled WGS sequence"/>
</dbReference>
<accession>A0A7Y0AT15</accession>
<keyword evidence="1" id="KW-1133">Transmembrane helix</keyword>
<evidence type="ECO:0000313" key="3">
    <source>
        <dbReference type="Proteomes" id="UP000541470"/>
    </source>
</evidence>
<dbReference type="RefSeq" id="WP_169586904.1">
    <property type="nucleotide sequence ID" value="NZ_JABBGK010000001.1"/>
</dbReference>
<reference evidence="2 3" key="1">
    <citation type="submission" date="2020-04" db="EMBL/GenBank/DDBJ databases">
        <title>Rhizobium sp. S-51 isolated from soil.</title>
        <authorList>
            <person name="Dahal R.H."/>
        </authorList>
    </citation>
    <scope>NUCLEOTIDE SEQUENCE [LARGE SCALE GENOMIC DNA]</scope>
    <source>
        <strain evidence="2 3">S-51</strain>
    </source>
</reference>
<dbReference type="InterPro" id="IPR006750">
    <property type="entry name" value="YdcZ"/>
</dbReference>
<organism evidence="2 3">
    <name type="scientific">Rhizobium terricola</name>
    <dbReference type="NCBI Taxonomy" id="2728849"/>
    <lineage>
        <taxon>Bacteria</taxon>
        <taxon>Pseudomonadati</taxon>
        <taxon>Pseudomonadota</taxon>
        <taxon>Alphaproteobacteria</taxon>
        <taxon>Hyphomicrobiales</taxon>
        <taxon>Rhizobiaceae</taxon>
        <taxon>Rhizobium/Agrobacterium group</taxon>
        <taxon>Rhizobium</taxon>
    </lineage>
</organism>
<evidence type="ECO:0000313" key="2">
    <source>
        <dbReference type="EMBL" id="NML72969.1"/>
    </source>
</evidence>
<feature type="transmembrane region" description="Helical" evidence="1">
    <location>
        <begin position="36"/>
        <end position="53"/>
    </location>
</feature>
<dbReference type="GO" id="GO:0005886">
    <property type="term" value="C:plasma membrane"/>
    <property type="evidence" value="ECO:0007669"/>
    <property type="project" value="TreeGrafter"/>
</dbReference>
<sequence length="141" mass="14973">MLGSVLIALAGGAAVGMSRSINGRLTMDRGAFRASFWNHFIGFLLLSVFVVFFEREGLALLGQVPVWAFTGGMVGAVFVAISSYVFPRVGAARSALLIIGSQMIAGLAIDYLRGTAVFHLGQPAGVALILFGIYLTRFSKQ</sequence>